<dbReference type="RefSeq" id="WP_020449895.1">
    <property type="nucleotide sequence ID" value="NZ_AP025339.1"/>
</dbReference>
<feature type="binding site" evidence="1">
    <location>
        <position position="896"/>
    </location>
    <ligand>
        <name>Zn(2+)</name>
        <dbReference type="ChEBI" id="CHEBI:29105"/>
    </ligand>
</feature>
<feature type="binding site" evidence="1">
    <location>
        <position position="941"/>
    </location>
    <ligand>
        <name>Zn(2+)</name>
        <dbReference type="ChEBI" id="CHEBI:29105"/>
    </ligand>
</feature>
<sequence>MTVAKMKDMFSRSAYLNERKITGTKTPAVNIKEFNKWKRAIPEGMLEKRLKMDRLTIEQLMQYIEEKDNPVVEKELPWTTVFEKVMHTYKSTPLDYTSFQALVDPFIQYAKKRLADALRHINTSLVNLETIIKSIANTLYERLHSMLMKCVILEVNIARKVGMLEGETGEERFEHFMRQLNEDHELRMEFFGNYPVLSRLMTESMQNTLDVTVELIQRFVKDHESIKYQFGNRLHRLERLKMGLGDTHQNGRTVALLEFETGNKLVYKPRQILIDKIFEALLSWLNGKGLQYPLQSAKSLDCRTYGWQEFVPYEKCTHEDEVSRFYYRQGAYTALFYILGSSDFHAENIIAHGEYPVPIDLETLFSRNLEMMKQLRVQSRLALELNDSVYSTLMLPLPSFEHSIIDFDLSALGAGQNQVSKKIKSLHLEGEGTDEIKMTRVPAKSGEYKNKPMFKGKTMSAFDYSAELETGFSDMYKLFLRHKEEFMSVDGPLQPYGKAHVRQVFRPTHVYMEFLHNSLHPDYVQNGLDRVQMFDILWQVTNQSSKFEELVKHETKDLLRHDVPYFYFTLNSRDLYNSNGHLISSFFSETGFESIFKRINKLSKSDLEKQTQYLRWSLASMLGDVWKFHQTVPTLPKRKGNLSPSSIIKEALELGRQLKDRAIIEDNLEVNWLGLNLNKETGVNVSVKSSDLYDGLLGYALFLAYLARETNNCQYEKLSRGAIKTVIRKAGDKPLNPSVSAFSGEGAFLYGLVHLGLLWNDRELIRRAKERLPSLHDIIRDEKNPDFSGGLAGFIVMSLNIYQETGDKDYLDMAQFAGDRLMQLLTEIDEGTGLAHGASGYAWALGSLGKVTGKKIYKDKTEKLLLYENTFYDPATGNWDSAAASENQKRKRVYWCHGAPGIALSRLMLKNTSNLELIAKDLDISLKTVICEGVIESHCLCHGTMGNADILLTASQELNDVKLEKKARDLVDIVLSQKKTYGWRFGLDPRAEMDGFMLGRTGIGYSLLRFKNPEIPSVLALELPKGGAVC</sequence>
<evidence type="ECO:0000256" key="1">
    <source>
        <dbReference type="PIRSR" id="PIRSR607822-1"/>
    </source>
</evidence>
<dbReference type="InterPro" id="IPR007822">
    <property type="entry name" value="LANC-like"/>
</dbReference>
<dbReference type="EMBL" id="NILF01000041">
    <property type="protein sequence ID" value="TWL38059.1"/>
    <property type="molecule type" value="Genomic_DNA"/>
</dbReference>
<evidence type="ECO:0000259" key="2">
    <source>
        <dbReference type="Pfam" id="PF13575"/>
    </source>
</evidence>
<dbReference type="InterPro" id="IPR017146">
    <property type="entry name" value="Lanti_2_LanM"/>
</dbReference>
<dbReference type="GO" id="GO:0031179">
    <property type="term" value="P:peptide modification"/>
    <property type="evidence" value="ECO:0007669"/>
    <property type="project" value="InterPro"/>
</dbReference>
<dbReference type="CDD" id="cd04792">
    <property type="entry name" value="LanM-like"/>
    <property type="match status" value="1"/>
</dbReference>
<keyword evidence="5" id="KW-1185">Reference proteome</keyword>
<feature type="binding site" evidence="1">
    <location>
        <position position="942"/>
    </location>
    <ligand>
        <name>Zn(2+)</name>
        <dbReference type="ChEBI" id="CHEBI:29105"/>
    </ligand>
</feature>
<evidence type="ECO:0000313" key="4">
    <source>
        <dbReference type="EMBL" id="TWL38059.1"/>
    </source>
</evidence>
<dbReference type="Gene3D" id="1.50.10.10">
    <property type="match status" value="1"/>
</dbReference>
<comment type="caution">
    <text evidence="3">The sequence shown here is derived from an EMBL/GenBank/DDBJ whole genome shotgun (WGS) entry which is preliminary data.</text>
</comment>
<dbReference type="SMART" id="SM01260">
    <property type="entry name" value="LANC_like"/>
    <property type="match status" value="1"/>
</dbReference>
<dbReference type="GO" id="GO:0046872">
    <property type="term" value="F:metal ion binding"/>
    <property type="evidence" value="ECO:0007669"/>
    <property type="project" value="UniProtKB-KW"/>
</dbReference>
<name>A0AAW6KDV9_9BACI</name>
<dbReference type="PANTHER" id="PTHR12736">
    <property type="entry name" value="LANC-LIKE PROTEIN"/>
    <property type="match status" value="1"/>
</dbReference>
<dbReference type="AlphaFoldDB" id="A0AAW6KDV9"/>
<dbReference type="PRINTS" id="PR01950">
    <property type="entry name" value="LANCSUPER"/>
</dbReference>
<evidence type="ECO:0000313" key="5">
    <source>
        <dbReference type="Proteomes" id="UP000429980"/>
    </source>
</evidence>
<evidence type="ECO:0000313" key="3">
    <source>
        <dbReference type="EMBL" id="MDE1452886.1"/>
    </source>
</evidence>
<dbReference type="SUPFAM" id="SSF158745">
    <property type="entry name" value="LanC-like"/>
    <property type="match status" value="1"/>
</dbReference>
<keyword evidence="1" id="KW-0479">Metal-binding</keyword>
<keyword evidence="1" id="KW-0862">Zinc</keyword>
<dbReference type="InterPro" id="IPR012341">
    <property type="entry name" value="6hp_glycosidase-like_sf"/>
</dbReference>
<organism evidence="3 6">
    <name type="scientific">Bacillus paralicheniformis</name>
    <dbReference type="NCBI Taxonomy" id="1648923"/>
    <lineage>
        <taxon>Bacteria</taxon>
        <taxon>Bacillati</taxon>
        <taxon>Bacillota</taxon>
        <taxon>Bacilli</taxon>
        <taxon>Bacillales</taxon>
        <taxon>Bacillaceae</taxon>
        <taxon>Bacillus</taxon>
    </lineage>
</organism>
<dbReference type="NCBIfam" id="TIGR03897">
    <property type="entry name" value="lanti_2_LanM"/>
    <property type="match status" value="1"/>
</dbReference>
<proteinExistence type="predicted"/>
<dbReference type="Pfam" id="PF13575">
    <property type="entry name" value="DUF4135"/>
    <property type="match status" value="1"/>
</dbReference>
<dbReference type="PIRSF" id="PIRSF037228">
    <property type="entry name" value="Lant_mod_RumM"/>
    <property type="match status" value="1"/>
</dbReference>
<reference evidence="3" key="2">
    <citation type="submission" date="2022-12" db="EMBL/GenBank/DDBJ databases">
        <title>Draft Genome Sequences of Bacillus licheniformis and Bacillus paralicheniformis strains isolated from Irish skim milk powders.</title>
        <authorList>
            <person name="Lourenco A."/>
            <person name="Li F."/>
            <person name="Geraldine D."/>
            <person name="Tobin J.T."/>
            <person name="Butler F."/>
            <person name="Jordan K."/>
            <person name="Obrien T."/>
        </authorList>
    </citation>
    <scope>NUCLEOTIDE SEQUENCE</scope>
    <source>
        <strain evidence="3">3370</strain>
    </source>
</reference>
<dbReference type="GO" id="GO:0005886">
    <property type="term" value="C:plasma membrane"/>
    <property type="evidence" value="ECO:0007669"/>
    <property type="project" value="TreeGrafter"/>
</dbReference>
<dbReference type="Proteomes" id="UP001216709">
    <property type="component" value="Unassembled WGS sequence"/>
</dbReference>
<dbReference type="InterPro" id="IPR025410">
    <property type="entry name" value="Lant_dehyd"/>
</dbReference>
<protein>
    <submittedName>
        <fullName evidence="3">Type 2 lanthipeptide synthetase LanM family protein</fullName>
    </submittedName>
</protein>
<feature type="domain" description="Lantibiotic biosynthesis protein dehydration" evidence="2">
    <location>
        <begin position="194"/>
        <end position="568"/>
    </location>
</feature>
<evidence type="ECO:0000313" key="6">
    <source>
        <dbReference type="Proteomes" id="UP001216709"/>
    </source>
</evidence>
<gene>
    <name evidence="4" type="ORF">CHCC15381_1275</name>
    <name evidence="3" type="ORF">PVN32_11965</name>
</gene>
<reference evidence="4 5" key="1">
    <citation type="submission" date="2019-06" db="EMBL/GenBank/DDBJ databases">
        <title>Genome sequence analysis of &gt;100 Bacillus licheniformis strains suggests intrinsic resistance to this species.</title>
        <authorList>
            <person name="Wels M."/>
            <person name="Siezen R.J."/>
            <person name="Johansen E."/>
            <person name="Stuer-Lauridsen B."/>
            <person name="Bjerre K."/>
            <person name="Nielsen B.K.K."/>
        </authorList>
    </citation>
    <scope>NUCLEOTIDE SEQUENCE [LARGE SCALE GENOMIC DNA]</scope>
    <source>
        <strain evidence="4 5">BAC-15381</strain>
    </source>
</reference>
<accession>A0AAW6KDV9</accession>
<dbReference type="GO" id="GO:0005975">
    <property type="term" value="P:carbohydrate metabolic process"/>
    <property type="evidence" value="ECO:0007669"/>
    <property type="project" value="InterPro"/>
</dbReference>
<dbReference type="Pfam" id="PF05147">
    <property type="entry name" value="LANC_like"/>
    <property type="match status" value="1"/>
</dbReference>
<dbReference type="EMBL" id="JARAFO010000030">
    <property type="protein sequence ID" value="MDE1452886.1"/>
    <property type="molecule type" value="Genomic_DNA"/>
</dbReference>
<dbReference type="PANTHER" id="PTHR12736:SF7">
    <property type="entry name" value="LANC-LIKE PROTEIN 3"/>
    <property type="match status" value="1"/>
</dbReference>
<dbReference type="Proteomes" id="UP000429980">
    <property type="component" value="Unassembled WGS sequence"/>
</dbReference>